<dbReference type="STRING" id="1664694.A0A0N0NPT0"/>
<feature type="compositionally biased region" description="Polar residues" evidence="1">
    <location>
        <begin position="322"/>
        <end position="338"/>
    </location>
</feature>
<evidence type="ECO:0000313" key="2">
    <source>
        <dbReference type="EMBL" id="KPI42899.1"/>
    </source>
</evidence>
<name>A0A0N0NPT0_9EURO</name>
<comment type="caution">
    <text evidence="2">The sequence shown here is derived from an EMBL/GenBank/DDBJ whole genome shotgun (WGS) entry which is preliminary data.</text>
</comment>
<accession>A0A0N0NPT0</accession>
<feature type="compositionally biased region" description="Polar residues" evidence="1">
    <location>
        <begin position="214"/>
        <end position="233"/>
    </location>
</feature>
<feature type="compositionally biased region" description="Polar residues" evidence="1">
    <location>
        <begin position="119"/>
        <end position="140"/>
    </location>
</feature>
<feature type="compositionally biased region" description="Low complexity" evidence="1">
    <location>
        <begin position="95"/>
        <end position="104"/>
    </location>
</feature>
<feature type="region of interest" description="Disordered" evidence="1">
    <location>
        <begin position="287"/>
        <end position="391"/>
    </location>
</feature>
<evidence type="ECO:0000313" key="3">
    <source>
        <dbReference type="Proteomes" id="UP000038010"/>
    </source>
</evidence>
<protein>
    <submittedName>
        <fullName evidence="2">Uncharacterized protein</fullName>
    </submittedName>
</protein>
<dbReference type="AlphaFoldDB" id="A0A0N0NPT0"/>
<dbReference type="VEuPathDB" id="FungiDB:AB675_1874"/>
<feature type="compositionally biased region" description="Low complexity" evidence="1">
    <location>
        <begin position="32"/>
        <end position="48"/>
    </location>
</feature>
<reference evidence="2 3" key="1">
    <citation type="submission" date="2015-06" db="EMBL/GenBank/DDBJ databases">
        <title>Draft genome of the ant-associated black yeast Phialophora attae CBS 131958.</title>
        <authorList>
            <person name="Moreno L.F."/>
            <person name="Stielow B.J."/>
            <person name="de Hoog S."/>
            <person name="Vicente V.A."/>
            <person name="Weiss V.A."/>
            <person name="de Vries M."/>
            <person name="Cruz L.M."/>
            <person name="Souza E.M."/>
        </authorList>
    </citation>
    <scope>NUCLEOTIDE SEQUENCE [LARGE SCALE GENOMIC DNA]</scope>
    <source>
        <strain evidence="2 3">CBS 131958</strain>
    </source>
</reference>
<gene>
    <name evidence="2" type="ORF">AB675_1874</name>
</gene>
<feature type="region of interest" description="Disordered" evidence="1">
    <location>
        <begin position="95"/>
        <end position="240"/>
    </location>
</feature>
<proteinExistence type="predicted"/>
<sequence>MATTDPQKKNRLSRLLGGSKREKSPDKPASFPPDSAYASSDVAVSAPDQSNEQIVPAEKNSEIANIDKDRNLGVKPSTGQVFDRDTGEVVTVVTTTTTTTTTTTRRPGKKSPDVHQDIQKMTQTQPATNANGTVDPTSDKSGIIAEMPATPAEQPKVHSTYPAGDTQNRIRDKSPSLPPKSANRKSGEFGTHSHYNPAPDVSPEGSYMARPGPTGNTPPLSPTGANYSYPSHTGRSDYDNVSLATTAQTQSHNKSTIADLKAAAKGLHGVGETLRGTLNSAVDENFPRKNAKKAAFAKSKNDATLARGREEVSSIPHRNRQQYDTPPTDSLYGSSQHIPQHHDNSHTYTSSAHPPPIPQAHNYGGAPVRPPSPTRTPTNDQTVPGSWGADDYDHGAYSGVGAGTPGGAGYGNAAGVGQENIEREKTRGSLGKLFKRKPVAAGQEQGNLKVRP</sequence>
<feature type="region of interest" description="Disordered" evidence="1">
    <location>
        <begin position="427"/>
        <end position="452"/>
    </location>
</feature>
<dbReference type="Proteomes" id="UP000038010">
    <property type="component" value="Unassembled WGS sequence"/>
</dbReference>
<dbReference type="RefSeq" id="XP_018002862.1">
    <property type="nucleotide sequence ID" value="XM_018141797.1"/>
</dbReference>
<keyword evidence="3" id="KW-1185">Reference proteome</keyword>
<dbReference type="GeneID" id="28733677"/>
<feature type="compositionally biased region" description="Basic and acidic residues" evidence="1">
    <location>
        <begin position="59"/>
        <end position="72"/>
    </location>
</feature>
<dbReference type="OrthoDB" id="4779541at2759"/>
<feature type="region of interest" description="Disordered" evidence="1">
    <location>
        <begin position="1"/>
        <end position="80"/>
    </location>
</feature>
<organism evidence="2 3">
    <name type="scientific">Cyphellophora attinorum</name>
    <dbReference type="NCBI Taxonomy" id="1664694"/>
    <lineage>
        <taxon>Eukaryota</taxon>
        <taxon>Fungi</taxon>
        <taxon>Dikarya</taxon>
        <taxon>Ascomycota</taxon>
        <taxon>Pezizomycotina</taxon>
        <taxon>Eurotiomycetes</taxon>
        <taxon>Chaetothyriomycetidae</taxon>
        <taxon>Chaetothyriales</taxon>
        <taxon>Cyphellophoraceae</taxon>
        <taxon>Cyphellophora</taxon>
    </lineage>
</organism>
<evidence type="ECO:0000256" key="1">
    <source>
        <dbReference type="SAM" id="MobiDB-lite"/>
    </source>
</evidence>
<dbReference type="EMBL" id="LFJN01000006">
    <property type="protein sequence ID" value="KPI42899.1"/>
    <property type="molecule type" value="Genomic_DNA"/>
</dbReference>